<name>A0A916DU72_9BACT</name>
<dbReference type="Proteomes" id="UP001060919">
    <property type="component" value="Chromosome"/>
</dbReference>
<evidence type="ECO:0000313" key="2">
    <source>
        <dbReference type="Proteomes" id="UP001060919"/>
    </source>
</evidence>
<dbReference type="RefSeq" id="WP_264793389.1">
    <property type="nucleotide sequence ID" value="NZ_AP026867.1"/>
</dbReference>
<sequence length="308" mass="35716">MAKNKKRRRPIHVLMIDDDEGLSASIKNRARRYNVIITSTTNFRDGFKELENSPKYQAVILDGKAPMTAEQPKGTEAENFVHEAILKLRELEILHERTLPFCVHTAWYVQLEPSLRNRAQIFDKKKTAVDDNMMEAMFEYLHQAIGTLEITKIKQQHPEVFEFAETYLDAEDNTFLISLLSPKLSSKREDLMNRLGFIRRLEESILNVYCKEYLKMDPMLFGQGKETPGRGKDLIDHIKVKKLAPLHISFMTYVIYSTQSIAINHKAPESSEYYNYPITIYTVQTFINALLDIIIWVQTSIEEAHQNG</sequence>
<organism evidence="1 2">
    <name type="scientific">Aureispira anguillae</name>
    <dbReference type="NCBI Taxonomy" id="2864201"/>
    <lineage>
        <taxon>Bacteria</taxon>
        <taxon>Pseudomonadati</taxon>
        <taxon>Bacteroidota</taxon>
        <taxon>Saprospiria</taxon>
        <taxon>Saprospirales</taxon>
        <taxon>Saprospiraceae</taxon>
        <taxon>Aureispira</taxon>
    </lineage>
</organism>
<protein>
    <submittedName>
        <fullName evidence="1">Response regulator receiver protein</fullName>
    </submittedName>
</protein>
<keyword evidence="2" id="KW-1185">Reference proteome</keyword>
<evidence type="ECO:0000313" key="1">
    <source>
        <dbReference type="EMBL" id="BDS12295.1"/>
    </source>
</evidence>
<dbReference type="KEGG" id="aup:AsAng_0030140"/>
<dbReference type="EMBL" id="AP026867">
    <property type="protein sequence ID" value="BDS12295.1"/>
    <property type="molecule type" value="Genomic_DNA"/>
</dbReference>
<dbReference type="AlphaFoldDB" id="A0A916DU72"/>
<dbReference type="Gene3D" id="3.40.50.2300">
    <property type="match status" value="1"/>
</dbReference>
<gene>
    <name evidence="1" type="ORF">AsAng_0030140</name>
</gene>
<reference evidence="1" key="1">
    <citation type="submission" date="2022-09" db="EMBL/GenBank/DDBJ databases">
        <title>Aureispira anguillicida sp. nov., isolated from Leptocephalus of Japanese eel Anguilla japonica.</title>
        <authorList>
            <person name="Yuasa K."/>
            <person name="Mekata T."/>
            <person name="Ikunari K."/>
        </authorList>
    </citation>
    <scope>NUCLEOTIDE SEQUENCE</scope>
    <source>
        <strain evidence="1">EL160426</strain>
    </source>
</reference>
<accession>A0A916DU72</accession>
<proteinExistence type="predicted"/>